<evidence type="ECO:0000313" key="2">
    <source>
        <dbReference type="Proteomes" id="UP000198546"/>
    </source>
</evidence>
<dbReference type="OrthoDB" id="4463966at2"/>
<protein>
    <submittedName>
        <fullName evidence="1">DNA binding domain-containing protein, excisionase family</fullName>
    </submittedName>
</protein>
<dbReference type="RefSeq" id="WP_090591051.1">
    <property type="nucleotide sequence ID" value="NZ_LT629688.1"/>
</dbReference>
<reference evidence="1 2" key="1">
    <citation type="submission" date="2016-10" db="EMBL/GenBank/DDBJ databases">
        <authorList>
            <person name="de Groot N.N."/>
        </authorList>
    </citation>
    <scope>NUCLEOTIDE SEQUENCE [LARGE SCALE GENOMIC DNA]</scope>
    <source>
        <strain evidence="1 2">MON 2.2</strain>
    </source>
</reference>
<evidence type="ECO:0000313" key="1">
    <source>
        <dbReference type="EMBL" id="SDD41855.1"/>
    </source>
</evidence>
<proteinExistence type="predicted"/>
<dbReference type="Proteomes" id="UP000198546">
    <property type="component" value="Chromosome i"/>
</dbReference>
<dbReference type="AlphaFoldDB" id="A0A1G6UMV3"/>
<organism evidence="1 2">
    <name type="scientific">Auraticoccus monumenti</name>
    <dbReference type="NCBI Taxonomy" id="675864"/>
    <lineage>
        <taxon>Bacteria</taxon>
        <taxon>Bacillati</taxon>
        <taxon>Actinomycetota</taxon>
        <taxon>Actinomycetes</taxon>
        <taxon>Propionibacteriales</taxon>
        <taxon>Propionibacteriaceae</taxon>
        <taxon>Auraticoccus</taxon>
    </lineage>
</organism>
<sequence>MEYTVTVDLAEPFGDEDAVDRAFTQLADYHVSLVATPVGGLAAVLVLDAPTIRQATSTSLAVTEAAELHPVGIHVLTTTDWERRMNSTDIPPLVSVQEAADILGVTRQAVLSRIGYGTLPSVKVGTVNVIPLAAVQRPTDGQQPK</sequence>
<dbReference type="EMBL" id="LT629688">
    <property type="protein sequence ID" value="SDD41855.1"/>
    <property type="molecule type" value="Genomic_DNA"/>
</dbReference>
<accession>A0A1G6UMV3</accession>
<gene>
    <name evidence="1" type="ORF">SAMN04489747_0908</name>
</gene>
<keyword evidence="2" id="KW-1185">Reference proteome</keyword>
<dbReference type="STRING" id="675864.SAMN04489747_0908"/>
<name>A0A1G6UMV3_9ACTN</name>